<dbReference type="EMBL" id="JAWWNJ010000008">
    <property type="protein sequence ID" value="KAK7050357.1"/>
    <property type="molecule type" value="Genomic_DNA"/>
</dbReference>
<keyword evidence="2" id="KW-1185">Reference proteome</keyword>
<name>A0AAW0DHF9_9AGAR</name>
<dbReference type="Proteomes" id="UP001362999">
    <property type="component" value="Unassembled WGS sequence"/>
</dbReference>
<proteinExistence type="predicted"/>
<gene>
    <name evidence="1" type="ORF">R3P38DRAFT_3344854</name>
</gene>
<comment type="caution">
    <text evidence="1">The sequence shown here is derived from an EMBL/GenBank/DDBJ whole genome shotgun (WGS) entry which is preliminary data.</text>
</comment>
<reference evidence="1 2" key="1">
    <citation type="journal article" date="2024" name="J Genomics">
        <title>Draft genome sequencing and assembly of Favolaschia claudopus CIRM-BRFM 2984 isolated from oak limbs.</title>
        <authorList>
            <person name="Navarro D."/>
            <person name="Drula E."/>
            <person name="Chaduli D."/>
            <person name="Cazenave R."/>
            <person name="Ahrendt S."/>
            <person name="Wang J."/>
            <person name="Lipzen A."/>
            <person name="Daum C."/>
            <person name="Barry K."/>
            <person name="Grigoriev I.V."/>
            <person name="Favel A."/>
            <person name="Rosso M.N."/>
            <person name="Martin F."/>
        </authorList>
    </citation>
    <scope>NUCLEOTIDE SEQUENCE [LARGE SCALE GENOMIC DNA]</scope>
    <source>
        <strain evidence="1 2">CIRM-BRFM 2984</strain>
    </source>
</reference>
<sequence length="287" mass="31500">MFGSAASRSGLVNLMPSAQPPPSSALRQPSASTLVNRPALCLHFLPLCAWKSTFGVRESRHLRQSSASLRSPPALSFLAHHLNSFSSFLSSCQENAVQSNIENLNLRARLRGGLRQTLRPDLRPDLRRASTLTYARSSTLTSAPPLAFVVQRKVSFTEVLGEVLAEGSCGGSCGTSANLGSTLGSHSFESVLIVNTKNLAKPPPRPPSHFMFYALVQKMYLGIANNNETLKQLPSTIQPRPIVWRRSPQHLRPLTVYERKYRLVLAKQSSVKAAAYTFVSAFPKYLI</sequence>
<organism evidence="1 2">
    <name type="scientific">Favolaschia claudopus</name>
    <dbReference type="NCBI Taxonomy" id="2862362"/>
    <lineage>
        <taxon>Eukaryota</taxon>
        <taxon>Fungi</taxon>
        <taxon>Dikarya</taxon>
        <taxon>Basidiomycota</taxon>
        <taxon>Agaricomycotina</taxon>
        <taxon>Agaricomycetes</taxon>
        <taxon>Agaricomycetidae</taxon>
        <taxon>Agaricales</taxon>
        <taxon>Marasmiineae</taxon>
        <taxon>Mycenaceae</taxon>
        <taxon>Favolaschia</taxon>
    </lineage>
</organism>
<dbReference type="AlphaFoldDB" id="A0AAW0DHF9"/>
<evidence type="ECO:0000313" key="1">
    <source>
        <dbReference type="EMBL" id="KAK7050357.1"/>
    </source>
</evidence>
<evidence type="ECO:0000313" key="2">
    <source>
        <dbReference type="Proteomes" id="UP001362999"/>
    </source>
</evidence>
<accession>A0AAW0DHF9</accession>
<protein>
    <submittedName>
        <fullName evidence="1">Uncharacterized protein</fullName>
    </submittedName>
</protein>